<dbReference type="Proteomes" id="UP000281245">
    <property type="component" value="Unassembled WGS sequence"/>
</dbReference>
<dbReference type="Pfam" id="PF01875">
    <property type="entry name" value="Memo"/>
    <property type="match status" value="1"/>
</dbReference>
<name>A0A3M6X451_HORWE</name>
<protein>
    <recommendedName>
        <fullName evidence="4">AmmeMemoRadiSam system protein B</fullName>
    </recommendedName>
</protein>
<dbReference type="InterPro" id="IPR002737">
    <property type="entry name" value="MEMO1_fam"/>
</dbReference>
<dbReference type="Gene3D" id="3.40.830.10">
    <property type="entry name" value="LigB-like"/>
    <property type="match status" value="1"/>
</dbReference>
<dbReference type="OrthoDB" id="417112at2759"/>
<sequence>VSSIGGRDLGDANATRCTLETARAACSLKPQVNVTSYSSSTSKAERISHVHPPVHLTALRLQKLTTMSSKEIVRDPSHAGSWYTASKLQLNSQLEGWLNEVKKPVKCIGPQSEGQTITDLPLDGARVIIAPHAGYAYSGPAAAWAYKLWDVSKAKRVFLLGPSHHHYLSKAALSRCTHYGTPLGNLPVDRDTTAELYKAGLFEWMSQSIDEDEHSLEMHLPYIFKMLSNQFGNDPSNFPLLVPIMVGNTSATTEKALGKLLAPYLADPTTAFVISSDFAHWGSRFRYTYYRPTPGGAGQMLSASAKVKDRAIHESIKEVDFECMGACESGSHEKWLDVLEDTGNTVCGRHPIGVIMSAIEELRTGGQGIHQGAGQFRFVRYERSSEVKRAGESSVSYASAVALV</sequence>
<proteinExistence type="inferred from homology"/>
<evidence type="ECO:0000256" key="1">
    <source>
        <dbReference type="ARBA" id="ARBA00006315"/>
    </source>
</evidence>
<dbReference type="EMBL" id="QWIJ01000207">
    <property type="protein sequence ID" value="RMX85694.1"/>
    <property type="molecule type" value="Genomic_DNA"/>
</dbReference>
<dbReference type="PANTHER" id="PTHR11060:SF0">
    <property type="entry name" value="PROTEIN MEMO1"/>
    <property type="match status" value="1"/>
</dbReference>
<gene>
    <name evidence="2" type="ORF">D0869_03641</name>
</gene>
<dbReference type="NCBIfam" id="TIGR04336">
    <property type="entry name" value="AmmeMemoSam_B"/>
    <property type="match status" value="1"/>
</dbReference>
<feature type="non-terminal residue" evidence="2">
    <location>
        <position position="1"/>
    </location>
</feature>
<dbReference type="VEuPathDB" id="FungiDB:BTJ68_01403"/>
<dbReference type="HAMAP" id="MF_00055">
    <property type="entry name" value="MEMO1"/>
    <property type="match status" value="1"/>
</dbReference>
<reference evidence="2 3" key="1">
    <citation type="journal article" date="2018" name="BMC Genomics">
        <title>Genomic evidence for intraspecific hybridization in a clonal and extremely halotolerant yeast.</title>
        <authorList>
            <person name="Gostincar C."/>
            <person name="Stajich J.E."/>
            <person name="Zupancic J."/>
            <person name="Zalar P."/>
            <person name="Gunde-Cimerman N."/>
        </authorList>
    </citation>
    <scope>NUCLEOTIDE SEQUENCE [LARGE SCALE GENOMIC DNA]</scope>
    <source>
        <strain evidence="2 3">EXF-6656</strain>
    </source>
</reference>
<evidence type="ECO:0008006" key="4">
    <source>
        <dbReference type="Google" id="ProtNLM"/>
    </source>
</evidence>
<organism evidence="2 3">
    <name type="scientific">Hortaea werneckii</name>
    <name type="common">Black yeast</name>
    <name type="synonym">Cladosporium werneckii</name>
    <dbReference type="NCBI Taxonomy" id="91943"/>
    <lineage>
        <taxon>Eukaryota</taxon>
        <taxon>Fungi</taxon>
        <taxon>Dikarya</taxon>
        <taxon>Ascomycota</taxon>
        <taxon>Pezizomycotina</taxon>
        <taxon>Dothideomycetes</taxon>
        <taxon>Dothideomycetidae</taxon>
        <taxon>Mycosphaerellales</taxon>
        <taxon>Teratosphaeriaceae</taxon>
        <taxon>Hortaea</taxon>
    </lineage>
</organism>
<evidence type="ECO:0000313" key="2">
    <source>
        <dbReference type="EMBL" id="RMX85694.1"/>
    </source>
</evidence>
<comment type="caution">
    <text evidence="2">The sequence shown here is derived from an EMBL/GenBank/DDBJ whole genome shotgun (WGS) entry which is preliminary data.</text>
</comment>
<accession>A0A3M6X451</accession>
<comment type="similarity">
    <text evidence="1">Belongs to the MEMO1 family.</text>
</comment>
<dbReference type="PANTHER" id="PTHR11060">
    <property type="entry name" value="PROTEIN MEMO1"/>
    <property type="match status" value="1"/>
</dbReference>
<dbReference type="AlphaFoldDB" id="A0A3M6X451"/>
<dbReference type="CDD" id="cd07361">
    <property type="entry name" value="MEMO_like"/>
    <property type="match status" value="1"/>
</dbReference>
<evidence type="ECO:0000313" key="3">
    <source>
        <dbReference type="Proteomes" id="UP000281245"/>
    </source>
</evidence>